<keyword evidence="5" id="KW-0012">Acyltransferase</keyword>
<feature type="transmembrane region" description="Helical" evidence="5">
    <location>
        <begin position="438"/>
        <end position="461"/>
    </location>
</feature>
<evidence type="ECO:0000256" key="4">
    <source>
        <dbReference type="ARBA" id="ARBA00023136"/>
    </source>
</evidence>
<dbReference type="Proteomes" id="UP000789390">
    <property type="component" value="Unassembled WGS sequence"/>
</dbReference>
<keyword evidence="5" id="KW-0337">GPI-anchor biosynthesis</keyword>
<accession>A0A8J2RJB3</accession>
<comment type="pathway">
    <text evidence="5">Glycolipid biosynthesis; glycosylphosphatidylinositol-anchor biosynthesis.</text>
</comment>
<feature type="transmembrane region" description="Helical" evidence="5">
    <location>
        <begin position="288"/>
        <end position="307"/>
    </location>
</feature>
<feature type="transmembrane region" description="Helical" evidence="5">
    <location>
        <begin position="360"/>
        <end position="383"/>
    </location>
</feature>
<feature type="transmembrane region" description="Helical" evidence="5">
    <location>
        <begin position="403"/>
        <end position="426"/>
    </location>
</feature>
<dbReference type="EC" id="2.3.-.-" evidence="5"/>
<protein>
    <recommendedName>
        <fullName evidence="5">Phosphatidylinositol-glycan biosynthesis class W protein</fullName>
        <ecNumber evidence="5">2.3.-.-</ecNumber>
    </recommendedName>
</protein>
<feature type="transmembrane region" description="Helical" evidence="5">
    <location>
        <begin position="225"/>
        <end position="243"/>
    </location>
</feature>
<dbReference type="PIRSF" id="PIRSF017321">
    <property type="entry name" value="GWT1"/>
    <property type="match status" value="1"/>
</dbReference>
<comment type="function">
    <text evidence="5">A acetyltransferase, which acetylates the inositol ring of phosphatidylinositol during biosynthesis of GPI-anchor.</text>
</comment>
<keyword evidence="5" id="KW-0808">Transferase</keyword>
<feature type="transmembrane region" description="Helical" evidence="5">
    <location>
        <begin position="250"/>
        <end position="268"/>
    </location>
</feature>
<comment type="caution">
    <text evidence="6">The sequence shown here is derived from an EMBL/GenBank/DDBJ whole genome shotgun (WGS) entry which is preliminary data.</text>
</comment>
<comment type="similarity">
    <text evidence="5">Belongs to the PIGW family.</text>
</comment>
<organism evidence="6 7">
    <name type="scientific">Daphnia galeata</name>
    <dbReference type="NCBI Taxonomy" id="27404"/>
    <lineage>
        <taxon>Eukaryota</taxon>
        <taxon>Metazoa</taxon>
        <taxon>Ecdysozoa</taxon>
        <taxon>Arthropoda</taxon>
        <taxon>Crustacea</taxon>
        <taxon>Branchiopoda</taxon>
        <taxon>Diplostraca</taxon>
        <taxon>Cladocera</taxon>
        <taxon>Anomopoda</taxon>
        <taxon>Daphniidae</taxon>
        <taxon>Daphnia</taxon>
    </lineage>
</organism>
<feature type="transmembrane region" description="Helical" evidence="5">
    <location>
        <begin position="25"/>
        <end position="48"/>
    </location>
</feature>
<dbReference type="InterPro" id="IPR009447">
    <property type="entry name" value="PIGW/GWT1"/>
</dbReference>
<gene>
    <name evidence="6" type="ORF">DGAL_LOCUS6184</name>
</gene>
<feature type="transmembrane region" description="Helical" evidence="5">
    <location>
        <begin position="88"/>
        <end position="108"/>
    </location>
</feature>
<evidence type="ECO:0000256" key="2">
    <source>
        <dbReference type="ARBA" id="ARBA00022692"/>
    </source>
</evidence>
<feature type="transmembrane region" description="Helical" evidence="5">
    <location>
        <begin position="166"/>
        <end position="185"/>
    </location>
</feature>
<name>A0A8J2RJB3_9CRUS</name>
<comment type="subcellular location">
    <subcellularLocation>
        <location evidence="5">Endoplasmic reticulum membrane</location>
        <topology evidence="5">Multi-pass membrane protein</topology>
    </subcellularLocation>
    <subcellularLocation>
        <location evidence="1">Membrane</location>
        <topology evidence="1">Multi-pass membrane protein</topology>
    </subcellularLocation>
</comment>
<feature type="transmembrane region" description="Helical" evidence="5">
    <location>
        <begin position="136"/>
        <end position="154"/>
    </location>
</feature>
<keyword evidence="3 5" id="KW-1133">Transmembrane helix</keyword>
<feature type="transmembrane region" description="Helical" evidence="5">
    <location>
        <begin position="197"/>
        <end position="213"/>
    </location>
</feature>
<dbReference type="GO" id="GO:0005789">
    <property type="term" value="C:endoplasmic reticulum membrane"/>
    <property type="evidence" value="ECO:0007669"/>
    <property type="project" value="UniProtKB-SubCell"/>
</dbReference>
<evidence type="ECO:0000256" key="1">
    <source>
        <dbReference type="ARBA" id="ARBA00004141"/>
    </source>
</evidence>
<sequence>MDGLGSREKHIDFISNHNGSSPSDIILSTLPAPLSVALTSVVIPFLLPTRYILLQYSSRIWIHLLIETLTVVCPILLSFTALSYSTSLNVVMLFLLIISLMICAPKWWNPNIPVVNHLFSFPLPGKKPPFLTNYRAGMNLATAICILAVDFAVFPRRFAKTETYGYSLMDVGVGSFIIANGLVGSSQNQSTKAWSKTFPILLLGLFRLIAVKLSNYHEHVTEYGVHWNFFFTLAIVKIASSLIKTNFRPIVMSCILLAIYELGLKLGLETWILSDFPRNNLISANREGIFSLLGYMAIYYAACELGDYIKKPKTQFKEWLRLLVVLASLSFLAWICLQISESLFGIPSRRLANTSFCLWMLTYNLVIMSSYLLVDLLLVTFDLRRETDALGDTSSLPVFREPYLLRFINYNGLVFFLLANILTGLVNMSFDTIRMAMFPSIIFLFNYCTVLCLFVAGMYLWRIRM</sequence>
<feature type="transmembrane region" description="Helical" evidence="5">
    <location>
        <begin position="319"/>
        <end position="340"/>
    </location>
</feature>
<dbReference type="GO" id="GO:0006506">
    <property type="term" value="P:GPI anchor biosynthetic process"/>
    <property type="evidence" value="ECO:0007669"/>
    <property type="project" value="UniProtKB-UniPathway"/>
</dbReference>
<dbReference type="AlphaFoldDB" id="A0A8J2RJB3"/>
<dbReference type="UniPathway" id="UPA00196"/>
<evidence type="ECO:0000256" key="5">
    <source>
        <dbReference type="RuleBase" id="RU280819"/>
    </source>
</evidence>
<dbReference type="GO" id="GO:0072659">
    <property type="term" value="P:protein localization to plasma membrane"/>
    <property type="evidence" value="ECO:0007669"/>
    <property type="project" value="TreeGrafter"/>
</dbReference>
<evidence type="ECO:0000313" key="6">
    <source>
        <dbReference type="EMBL" id="CAH0103601.1"/>
    </source>
</evidence>
<keyword evidence="5" id="KW-0256">Endoplasmic reticulum</keyword>
<dbReference type="OrthoDB" id="5985440at2759"/>
<proteinExistence type="inferred from homology"/>
<feature type="transmembrane region" description="Helical" evidence="5">
    <location>
        <begin position="60"/>
        <end position="82"/>
    </location>
</feature>
<dbReference type="Pfam" id="PF06423">
    <property type="entry name" value="GWT1"/>
    <property type="match status" value="1"/>
</dbReference>
<keyword evidence="4 5" id="KW-0472">Membrane</keyword>
<evidence type="ECO:0000313" key="7">
    <source>
        <dbReference type="Proteomes" id="UP000789390"/>
    </source>
</evidence>
<reference evidence="6" key="1">
    <citation type="submission" date="2021-11" db="EMBL/GenBank/DDBJ databases">
        <authorList>
            <person name="Schell T."/>
        </authorList>
    </citation>
    <scope>NUCLEOTIDE SEQUENCE</scope>
    <source>
        <strain evidence="6">M5</strain>
    </source>
</reference>
<dbReference type="GO" id="GO:0032216">
    <property type="term" value="F:glucosaminyl-phosphatidylinositol O-acyltransferase activity"/>
    <property type="evidence" value="ECO:0007669"/>
    <property type="project" value="TreeGrafter"/>
</dbReference>
<dbReference type="EMBL" id="CAKKLH010000112">
    <property type="protein sequence ID" value="CAH0103601.1"/>
    <property type="molecule type" value="Genomic_DNA"/>
</dbReference>
<keyword evidence="7" id="KW-1185">Reference proteome</keyword>
<evidence type="ECO:0000256" key="3">
    <source>
        <dbReference type="ARBA" id="ARBA00022989"/>
    </source>
</evidence>
<keyword evidence="2 5" id="KW-0812">Transmembrane</keyword>
<dbReference type="PANTHER" id="PTHR20661">
    <property type="entry name" value="PHOSPHATIDYLINOSITOL-GLYCAN BIOSYNTHESIS CLASS W PROTEIN"/>
    <property type="match status" value="1"/>
</dbReference>
<dbReference type="PANTHER" id="PTHR20661:SF0">
    <property type="entry name" value="PHOSPHATIDYLINOSITOL-GLYCAN BIOSYNTHESIS CLASS W PROTEIN"/>
    <property type="match status" value="1"/>
</dbReference>